<dbReference type="SUPFAM" id="SSF53448">
    <property type="entry name" value="Nucleotide-diphospho-sugar transferases"/>
    <property type="match status" value="1"/>
</dbReference>
<accession>A0A0A8J549</accession>
<dbReference type="RefSeq" id="WP_063115561.1">
    <property type="nucleotide sequence ID" value="NZ_JABDTN010000036.1"/>
</dbReference>
<dbReference type="AlphaFoldDB" id="A0A0A8J549"/>
<dbReference type="Pfam" id="PF00535">
    <property type="entry name" value="Glycos_transf_2"/>
    <property type="match status" value="1"/>
</dbReference>
<evidence type="ECO:0000313" key="2">
    <source>
        <dbReference type="EMBL" id="BAQ01113.1"/>
    </source>
</evidence>
<name>A0A0A8J549_ECOLX</name>
<dbReference type="PANTHER" id="PTHR22916">
    <property type="entry name" value="GLYCOSYLTRANSFERASE"/>
    <property type="match status" value="1"/>
</dbReference>
<dbReference type="InterPro" id="IPR029044">
    <property type="entry name" value="Nucleotide-diphossugar_trans"/>
</dbReference>
<dbReference type="InterPro" id="IPR001173">
    <property type="entry name" value="Glyco_trans_2-like"/>
</dbReference>
<proteinExistence type="predicted"/>
<dbReference type="GO" id="GO:0016758">
    <property type="term" value="F:hexosyltransferase activity"/>
    <property type="evidence" value="ECO:0007669"/>
    <property type="project" value="UniProtKB-ARBA"/>
</dbReference>
<reference evidence="2" key="1">
    <citation type="journal article" date="2014" name="DNA Res.">
        <title>A complete view of the genetic diversity of the Escherichia coli O-antigen biosynthesis gene cluster.</title>
        <authorList>
            <person name="Iguchi A."/>
            <person name="Iyoda S."/>
            <person name="Kikuchi T."/>
            <person name="Ogura Y."/>
            <person name="Katsura K."/>
            <person name="Ohnishi M."/>
            <person name="Hayashi T."/>
            <person name="Thomson N.R."/>
        </authorList>
    </citation>
    <scope>NUCLEOTIDE SEQUENCE</scope>
    <source>
        <strain evidence="2">K6b</strain>
    </source>
</reference>
<dbReference type="PANTHER" id="PTHR22916:SF3">
    <property type="entry name" value="UDP-GLCNAC:BETAGAL BETA-1,3-N-ACETYLGLUCOSAMINYLTRANSFERASE-LIKE PROTEIN 1"/>
    <property type="match status" value="1"/>
</dbReference>
<keyword evidence="2" id="KW-0808">Transferase</keyword>
<evidence type="ECO:0000259" key="1">
    <source>
        <dbReference type="Pfam" id="PF00535"/>
    </source>
</evidence>
<organism evidence="2">
    <name type="scientific">Escherichia coli</name>
    <dbReference type="NCBI Taxonomy" id="562"/>
    <lineage>
        <taxon>Bacteria</taxon>
        <taxon>Pseudomonadati</taxon>
        <taxon>Pseudomonadota</taxon>
        <taxon>Gammaproteobacteria</taxon>
        <taxon>Enterobacterales</taxon>
        <taxon>Enterobacteriaceae</taxon>
        <taxon>Escherichia</taxon>
    </lineage>
</organism>
<feature type="domain" description="Glycosyltransferase 2-like" evidence="1">
    <location>
        <begin position="3"/>
        <end position="117"/>
    </location>
</feature>
<dbReference type="EMBL" id="AB812025">
    <property type="protein sequence ID" value="BAQ01113.1"/>
    <property type="molecule type" value="Genomic_DNA"/>
</dbReference>
<dbReference type="Gene3D" id="3.90.550.10">
    <property type="entry name" value="Spore Coat Polysaccharide Biosynthesis Protein SpsA, Chain A"/>
    <property type="match status" value="1"/>
</dbReference>
<protein>
    <submittedName>
        <fullName evidence="2">Putative glycosyltransferase</fullName>
    </submittedName>
</protein>
<sequence>MFSLVITTKDREFFLKRTLKSVLKSNKLPSDIIIVNDAGSSVDLSDLDFGLISVTVINNKKSFGANYCRNLGIKTALNEVVFLLDDDDVVTPDSFLNRYRIINKDPEIGLCFTGIKIVSSKSLDLVKRIVPPVQVENFYYSLLNDGNIIGSTSRVVLRKKYFYKAGTFDESLSCLQDYDLWIRMAKVCKIANDKEASVIYTVHESGKQTSSKFKNYENTGLVVFDKYKEDLYEFRLDRVFKSKLYLRCALSASSSSLRYKLYYACKSFILKPSLKSLALIFVPNFFLKKFFLFA</sequence>